<dbReference type="Proteomes" id="UP000627538">
    <property type="component" value="Unassembled WGS sequence"/>
</dbReference>
<evidence type="ECO:0000256" key="3">
    <source>
        <dbReference type="ARBA" id="ARBA00022806"/>
    </source>
</evidence>
<dbReference type="PROSITE" id="PS51192">
    <property type="entry name" value="HELICASE_ATP_BIND_1"/>
    <property type="match status" value="1"/>
</dbReference>
<dbReference type="GO" id="GO:0003676">
    <property type="term" value="F:nucleic acid binding"/>
    <property type="evidence" value="ECO:0007669"/>
    <property type="project" value="InterPro"/>
</dbReference>
<protein>
    <submittedName>
        <fullName evidence="7">DUF3516 domain-containing protein</fullName>
    </submittedName>
</protein>
<dbReference type="Pfam" id="PF00271">
    <property type="entry name" value="Helicase_C"/>
    <property type="match status" value="1"/>
</dbReference>
<dbReference type="InterPro" id="IPR014001">
    <property type="entry name" value="Helicase_ATP-bd"/>
</dbReference>
<dbReference type="InterPro" id="IPR011545">
    <property type="entry name" value="DEAD/DEAH_box_helicase_dom"/>
</dbReference>
<dbReference type="Gene3D" id="3.40.50.300">
    <property type="entry name" value="P-loop containing nucleotide triphosphate hydrolases"/>
    <property type="match status" value="2"/>
</dbReference>
<evidence type="ECO:0000313" key="7">
    <source>
        <dbReference type="EMBL" id="MBD3688910.1"/>
    </source>
</evidence>
<dbReference type="SMART" id="SM00487">
    <property type="entry name" value="DEXDc"/>
    <property type="match status" value="1"/>
</dbReference>
<dbReference type="SUPFAM" id="SSF52540">
    <property type="entry name" value="P-loop containing nucleoside triphosphate hydrolases"/>
    <property type="match status" value="1"/>
</dbReference>
<dbReference type="InterPro" id="IPR027417">
    <property type="entry name" value="P-loop_NTPase"/>
</dbReference>
<dbReference type="SMART" id="SM00490">
    <property type="entry name" value="HELICc"/>
    <property type="match status" value="1"/>
</dbReference>
<dbReference type="PANTHER" id="PTHR12131:SF1">
    <property type="entry name" value="ATP-DEPENDENT RNA HELICASE SUPV3L1, MITOCHONDRIAL-RELATED"/>
    <property type="match status" value="1"/>
</dbReference>
<evidence type="ECO:0000313" key="8">
    <source>
        <dbReference type="Proteomes" id="UP000627538"/>
    </source>
</evidence>
<accession>A0A8I0KPH9</accession>
<evidence type="ECO:0000259" key="5">
    <source>
        <dbReference type="PROSITE" id="PS51192"/>
    </source>
</evidence>
<dbReference type="GO" id="GO:0016787">
    <property type="term" value="F:hydrolase activity"/>
    <property type="evidence" value="ECO:0007669"/>
    <property type="project" value="UniProtKB-KW"/>
</dbReference>
<keyword evidence="8" id="KW-1185">Reference proteome</keyword>
<feature type="domain" description="Helicase ATP-binding" evidence="5">
    <location>
        <begin position="48"/>
        <end position="204"/>
    </location>
</feature>
<dbReference type="PANTHER" id="PTHR12131">
    <property type="entry name" value="ATP-DEPENDENT RNA AND DNA HELICASE"/>
    <property type="match status" value="1"/>
</dbReference>
<keyword evidence="1" id="KW-0547">Nucleotide-binding</keyword>
<keyword evidence="4" id="KW-0067">ATP-binding</keyword>
<proteinExistence type="predicted"/>
<dbReference type="Pfam" id="PF00270">
    <property type="entry name" value="DEAD"/>
    <property type="match status" value="1"/>
</dbReference>
<evidence type="ECO:0000256" key="1">
    <source>
        <dbReference type="ARBA" id="ARBA00022741"/>
    </source>
</evidence>
<dbReference type="InterPro" id="IPR050699">
    <property type="entry name" value="RNA-DNA_Helicase"/>
</dbReference>
<dbReference type="EMBL" id="JACRUO010000001">
    <property type="protein sequence ID" value="MBD3688910.1"/>
    <property type="molecule type" value="Genomic_DNA"/>
</dbReference>
<evidence type="ECO:0000256" key="2">
    <source>
        <dbReference type="ARBA" id="ARBA00022801"/>
    </source>
</evidence>
<dbReference type="InterPro" id="IPR001650">
    <property type="entry name" value="Helicase_C-like"/>
</dbReference>
<keyword evidence="3" id="KW-0347">Helicase</keyword>
<reference evidence="7 8" key="1">
    <citation type="submission" date="2020-08" db="EMBL/GenBank/DDBJ databases">
        <title>Winkia gen. nov., sp. nov., isolated from faeces of the Anser albifrons in China.</title>
        <authorList>
            <person name="Liu Q."/>
        </authorList>
    </citation>
    <scope>NUCLEOTIDE SEQUENCE [LARGE SCALE GENOMIC DNA]</scope>
    <source>
        <strain evidence="7 8">C62</strain>
    </source>
</reference>
<feature type="domain" description="Helicase C-terminal" evidence="6">
    <location>
        <begin position="255"/>
        <end position="406"/>
    </location>
</feature>
<dbReference type="RefSeq" id="WP_191071002.1">
    <property type="nucleotide sequence ID" value="NZ_JACRUO010000001.1"/>
</dbReference>
<dbReference type="GO" id="GO:0005524">
    <property type="term" value="F:ATP binding"/>
    <property type="evidence" value="ECO:0007669"/>
    <property type="project" value="UniProtKB-KW"/>
</dbReference>
<dbReference type="Pfam" id="PF12029">
    <property type="entry name" value="DUF3516"/>
    <property type="match status" value="1"/>
</dbReference>
<sequence length="876" mass="95211">MSSPALNLLLDDLADAGRLDDPAAVLTGFAEWAESSGRALYPHQEEAAEHIFCGSHVIAATPTGSGKSMIALAAHLYALSREERSYYTAPLKALVSEKFFDLVDLFGAHNVGMVTGDVAVNAEAPIICCTAEILANLALREGADLDAGLVVMDEFHFYADPQRGWAWQVPLLELTRTQMVLMSATLGDVSGLRARLGEATGREVVLVDNAERPVPLEFSYAVEDTPRLLTRLLRAGRWPIYLVHFAQKEALSRAQILANTGVVEHDHRAQVAEAISGFSFGRGFGQILKKLLLAGIGVHHAGMLPRYRRLVEQLTQRGLLAVICGTDTLGVGINVPIRTVVFTSLVKYDGRRMRHLSAREFHQIAGRAGRAGFDTVGFVEVQAPEHAIEAAKAAAKAANAGKRAPKKKAPRPAGEVSWTEATFTRLVEADPEPLRSHFRFTHAMVLNVLSGTRDAAEHLVWLARACDPHPPQSTPHLRQLADIVTSLRTADVVRYVPSRRAGSTGRLELVADLPEDFALNQPLSPFALAALDLLDPGSPTYPLDVISIIEATLDDPMPLLLAQRKELRDAAYQRLRAEGVPYDERKDALDEITWPRPLAELLEPAFATYRTSNPWIAGLELAPKSVVRAMIENADTFSSLVSRLDLAHCEGVILRYLTDAYRALRQVLPPSVKTDEVTAIVTWLGDLVRAVDSSLLDEWAALAEGKRAQTSDDVAVAERAFGQDSDQETPALTTYQLSAQVRTELFRRVELLATDRIDALADLGDPGWDAAAWDEAADDLYADIDDIAIDQAARSPALVTIIASPEAADWDEAGVDVTDPSVGDLVTGDVWLARQQILDSEGEAVWQLSALVDVAASQRASHAIVHTLALAPVGMF</sequence>
<evidence type="ECO:0000256" key="4">
    <source>
        <dbReference type="ARBA" id="ARBA00022840"/>
    </source>
</evidence>
<dbReference type="GO" id="GO:0004386">
    <property type="term" value="F:helicase activity"/>
    <property type="evidence" value="ECO:0007669"/>
    <property type="project" value="UniProtKB-KW"/>
</dbReference>
<dbReference type="InterPro" id="IPR021904">
    <property type="entry name" value="DUF3516"/>
</dbReference>
<gene>
    <name evidence="7" type="ORF">H8R10_01485</name>
</gene>
<comment type="caution">
    <text evidence="7">The sequence shown here is derived from an EMBL/GenBank/DDBJ whole genome shotgun (WGS) entry which is preliminary data.</text>
</comment>
<dbReference type="AlphaFoldDB" id="A0A8I0KPH9"/>
<evidence type="ECO:0000259" key="6">
    <source>
        <dbReference type="PROSITE" id="PS51194"/>
    </source>
</evidence>
<keyword evidence="2" id="KW-0378">Hydrolase</keyword>
<dbReference type="CDD" id="cd17921">
    <property type="entry name" value="DEXHc_Ski2"/>
    <property type="match status" value="1"/>
</dbReference>
<dbReference type="PROSITE" id="PS51194">
    <property type="entry name" value="HELICASE_CTER"/>
    <property type="match status" value="1"/>
</dbReference>
<name>A0A8I0KPH9_9ACTO</name>
<organism evidence="7 8">
    <name type="scientific">Nanchangia anserum</name>
    <dbReference type="NCBI Taxonomy" id="2692125"/>
    <lineage>
        <taxon>Bacteria</taxon>
        <taxon>Bacillati</taxon>
        <taxon>Actinomycetota</taxon>
        <taxon>Actinomycetes</taxon>
        <taxon>Actinomycetales</taxon>
        <taxon>Actinomycetaceae</taxon>
        <taxon>Nanchangia</taxon>
    </lineage>
</organism>